<dbReference type="GO" id="GO:0005737">
    <property type="term" value="C:cytoplasm"/>
    <property type="evidence" value="ECO:0007669"/>
    <property type="project" value="TreeGrafter"/>
</dbReference>
<gene>
    <name evidence="11" type="ORF">Agabi119p4_1947</name>
</gene>
<evidence type="ECO:0000259" key="10">
    <source>
        <dbReference type="Pfam" id="PF01979"/>
    </source>
</evidence>
<dbReference type="GO" id="GO:0000256">
    <property type="term" value="P:allantoin catabolic process"/>
    <property type="evidence" value="ECO:0007669"/>
    <property type="project" value="UniProtKB-UniPathway"/>
</dbReference>
<dbReference type="GO" id="GO:0008270">
    <property type="term" value="F:zinc ion binding"/>
    <property type="evidence" value="ECO:0007669"/>
    <property type="project" value="InterPro"/>
</dbReference>
<keyword evidence="9" id="KW-0862">Zinc</keyword>
<dbReference type="UniPathway" id="UPA00395">
    <property type="reaction ID" value="UER00653"/>
</dbReference>
<comment type="caution">
    <text evidence="11">The sequence shown here is derived from an EMBL/GenBank/DDBJ whole genome shotgun (WGS) entry which is preliminary data.</text>
</comment>
<dbReference type="SUPFAM" id="SSF51338">
    <property type="entry name" value="Composite domain of metallo-dependent hydrolases"/>
    <property type="match status" value="1"/>
</dbReference>
<organism evidence="11 12">
    <name type="scientific">Agaricus bisporus var. burnettii</name>
    <dbReference type="NCBI Taxonomy" id="192524"/>
    <lineage>
        <taxon>Eukaryota</taxon>
        <taxon>Fungi</taxon>
        <taxon>Dikarya</taxon>
        <taxon>Basidiomycota</taxon>
        <taxon>Agaricomycotina</taxon>
        <taxon>Agaricomycetes</taxon>
        <taxon>Agaricomycetidae</taxon>
        <taxon>Agaricales</taxon>
        <taxon>Agaricineae</taxon>
        <taxon>Agaricaceae</taxon>
        <taxon>Agaricus</taxon>
    </lineage>
</organism>
<keyword evidence="8" id="KW-0378">Hydrolase</keyword>
<protein>
    <recommendedName>
        <fullName evidence="6">allantoinase</fullName>
        <ecNumber evidence="6">3.5.2.5</ecNumber>
    </recommendedName>
</protein>
<dbReference type="NCBIfam" id="TIGR03178">
    <property type="entry name" value="allantoinase"/>
    <property type="match status" value="1"/>
</dbReference>
<dbReference type="Proteomes" id="UP000629468">
    <property type="component" value="Unassembled WGS sequence"/>
</dbReference>
<dbReference type="EC" id="3.5.2.5" evidence="6"/>
<sequence>MSSFLAFSGRQVLLPDADVPQPATIIIDISSGKIVNILLARLSKNDLASHITPDSNIATYIDAGDKIVLPGLVDAHVHLNEPGRTDWEGFQSGTRAAASGGVTTVIDMPLNSIPPTTTIDNLKVKQDAARGQCHVDVGFWGGVVPGNQDSLASLVNNGVKGFKCFLIESGVDEFPCVGKRDVEMAMQALQGRPTVLMFHAELADQEAGVSENQHHEHSGDPSKYITFLESRPQQLEVNAIKLITETQEKHPGLRCHIVHLSAAHALAEIRRARAAGLDLTVETCFHYLCLASDNIPDGRPEFKCCPPVRDELNRDQLWEALQDGTIDFVVSDHSPCVRELKLIEEGDVMRAWGGISTLGLGLSLLWTEGQKRGASLGNVVEWTSRRTAVHAGVGDCKGQLKVGYDGDVVIWDSEAIFEVTSESLHFKNKVTPYVGQKLRGIVEQTYVRGRLVYDREAGGAVGEARGRFV</sequence>
<dbReference type="GO" id="GO:0050897">
    <property type="term" value="F:cobalt ion binding"/>
    <property type="evidence" value="ECO:0007669"/>
    <property type="project" value="InterPro"/>
</dbReference>
<dbReference type="FunFam" id="3.20.20.140:FF:000032">
    <property type="entry name" value="Allantoinase Dal1"/>
    <property type="match status" value="1"/>
</dbReference>
<proteinExistence type="inferred from homology"/>
<comment type="subunit">
    <text evidence="5">Homotetramer.</text>
</comment>
<name>A0A8H7F832_AGABI</name>
<comment type="similarity">
    <text evidence="4">Belongs to the metallo-dependent hydrolases superfamily. Allantoinase family.</text>
</comment>
<evidence type="ECO:0000256" key="8">
    <source>
        <dbReference type="ARBA" id="ARBA00022801"/>
    </source>
</evidence>
<comment type="cofactor">
    <cofactor evidence="2">
        <name>Zn(2+)</name>
        <dbReference type="ChEBI" id="CHEBI:29105"/>
    </cofactor>
</comment>
<evidence type="ECO:0000313" key="12">
    <source>
        <dbReference type="Proteomes" id="UP000629468"/>
    </source>
</evidence>
<evidence type="ECO:0000256" key="1">
    <source>
        <dbReference type="ARBA" id="ARBA00001756"/>
    </source>
</evidence>
<dbReference type="GO" id="GO:0004038">
    <property type="term" value="F:allantoinase activity"/>
    <property type="evidence" value="ECO:0007669"/>
    <property type="project" value="UniProtKB-EC"/>
</dbReference>
<evidence type="ECO:0000313" key="11">
    <source>
        <dbReference type="EMBL" id="KAF7782571.1"/>
    </source>
</evidence>
<dbReference type="PANTHER" id="PTHR43668:SF2">
    <property type="entry name" value="ALLANTOINASE"/>
    <property type="match status" value="1"/>
</dbReference>
<dbReference type="Gene3D" id="3.20.20.140">
    <property type="entry name" value="Metal-dependent hydrolases"/>
    <property type="match status" value="1"/>
</dbReference>
<evidence type="ECO:0000256" key="2">
    <source>
        <dbReference type="ARBA" id="ARBA00001947"/>
    </source>
</evidence>
<dbReference type="InterPro" id="IPR002195">
    <property type="entry name" value="Dihydroorotase_CS"/>
</dbReference>
<dbReference type="EMBL" id="JABXXO010000003">
    <property type="protein sequence ID" value="KAF7782571.1"/>
    <property type="molecule type" value="Genomic_DNA"/>
</dbReference>
<evidence type="ECO:0000256" key="6">
    <source>
        <dbReference type="ARBA" id="ARBA00012863"/>
    </source>
</evidence>
<accession>A0A8H7F832</accession>
<evidence type="ECO:0000256" key="4">
    <source>
        <dbReference type="ARBA" id="ARBA00010368"/>
    </source>
</evidence>
<comment type="pathway">
    <text evidence="3">Nitrogen metabolism; (S)-allantoin degradation; allantoate from (S)-allantoin: step 1/1.</text>
</comment>
<keyword evidence="7" id="KW-0479">Metal-binding</keyword>
<dbReference type="GO" id="GO:0006145">
    <property type="term" value="P:purine nucleobase catabolic process"/>
    <property type="evidence" value="ECO:0007669"/>
    <property type="project" value="TreeGrafter"/>
</dbReference>
<dbReference type="PROSITE" id="PS00482">
    <property type="entry name" value="DIHYDROOROTASE_1"/>
    <property type="match status" value="1"/>
</dbReference>
<evidence type="ECO:0000256" key="3">
    <source>
        <dbReference type="ARBA" id="ARBA00004968"/>
    </source>
</evidence>
<dbReference type="InterPro" id="IPR032466">
    <property type="entry name" value="Metal_Hydrolase"/>
</dbReference>
<dbReference type="InterPro" id="IPR050138">
    <property type="entry name" value="DHOase/Allantoinase_Hydrolase"/>
</dbReference>
<dbReference type="SUPFAM" id="SSF51556">
    <property type="entry name" value="Metallo-dependent hydrolases"/>
    <property type="match status" value="1"/>
</dbReference>
<evidence type="ECO:0000256" key="5">
    <source>
        <dbReference type="ARBA" id="ARBA00011881"/>
    </source>
</evidence>
<dbReference type="InterPro" id="IPR011059">
    <property type="entry name" value="Metal-dep_hydrolase_composite"/>
</dbReference>
<dbReference type="InterPro" id="IPR017593">
    <property type="entry name" value="Allantoinase"/>
</dbReference>
<evidence type="ECO:0000256" key="7">
    <source>
        <dbReference type="ARBA" id="ARBA00022723"/>
    </source>
</evidence>
<evidence type="ECO:0000256" key="9">
    <source>
        <dbReference type="ARBA" id="ARBA00022833"/>
    </source>
</evidence>
<reference evidence="11 12" key="1">
    <citation type="journal article" name="Sci. Rep.">
        <title>Telomere-to-telomere assembled and centromere annotated genomes of the two main subspecies of the button mushroom Agaricus bisporus reveal especially polymorphic chromosome ends.</title>
        <authorList>
            <person name="Sonnenberg A.S.M."/>
            <person name="Sedaghat-Telgerd N."/>
            <person name="Lavrijssen B."/>
            <person name="Ohm R.A."/>
            <person name="Hendrickx P.M."/>
            <person name="Scholtmeijer K."/>
            <person name="Baars J.J.P."/>
            <person name="van Peer A."/>
        </authorList>
    </citation>
    <scope>NUCLEOTIDE SEQUENCE [LARGE SCALE GENOMIC DNA]</scope>
    <source>
        <strain evidence="11 12">H119_p4</strain>
    </source>
</reference>
<dbReference type="Pfam" id="PF01979">
    <property type="entry name" value="Amidohydro_1"/>
    <property type="match status" value="1"/>
</dbReference>
<feature type="domain" description="Amidohydrolase-related" evidence="10">
    <location>
        <begin position="67"/>
        <end position="452"/>
    </location>
</feature>
<dbReference type="InterPro" id="IPR006680">
    <property type="entry name" value="Amidohydro-rel"/>
</dbReference>
<comment type="catalytic activity">
    <reaction evidence="1">
        <text>(S)-allantoin + H2O = allantoate + H(+)</text>
        <dbReference type="Rhea" id="RHEA:17029"/>
        <dbReference type="ChEBI" id="CHEBI:15377"/>
        <dbReference type="ChEBI" id="CHEBI:15378"/>
        <dbReference type="ChEBI" id="CHEBI:15678"/>
        <dbReference type="ChEBI" id="CHEBI:17536"/>
        <dbReference type="EC" id="3.5.2.5"/>
    </reaction>
</comment>
<dbReference type="PANTHER" id="PTHR43668">
    <property type="entry name" value="ALLANTOINASE"/>
    <property type="match status" value="1"/>
</dbReference>
<dbReference type="AlphaFoldDB" id="A0A8H7F832"/>